<dbReference type="RefSeq" id="WP_172976755.1">
    <property type="nucleotide sequence ID" value="NZ_JACRWE010000014.1"/>
</dbReference>
<dbReference type="EMBL" id="JACRWE010000014">
    <property type="protein sequence ID" value="MBC5998313.1"/>
    <property type="molecule type" value="Genomic_DNA"/>
</dbReference>
<evidence type="ECO:0000313" key="2">
    <source>
        <dbReference type="Proteomes" id="UP000609849"/>
    </source>
</evidence>
<name>A0ABR7JTR5_9FIRM</name>
<sequence>MNILEEAEVLNEIAEHIAAKNGVTVQEVWNEAIEELKIINRSKELQYE</sequence>
<protein>
    <submittedName>
        <fullName evidence="1">Uncharacterized protein</fullName>
    </submittedName>
</protein>
<keyword evidence="2" id="KW-1185">Reference proteome</keyword>
<accession>A0ABR7JTR5</accession>
<dbReference type="Proteomes" id="UP000609849">
    <property type="component" value="Unassembled WGS sequence"/>
</dbReference>
<evidence type="ECO:0000313" key="1">
    <source>
        <dbReference type="EMBL" id="MBC5998313.1"/>
    </source>
</evidence>
<comment type="caution">
    <text evidence="1">The sequence shown here is derived from an EMBL/GenBank/DDBJ whole genome shotgun (WGS) entry which is preliminary data.</text>
</comment>
<reference evidence="1 2" key="1">
    <citation type="submission" date="2020-08" db="EMBL/GenBank/DDBJ databases">
        <authorList>
            <person name="Liu C."/>
            <person name="Sun Q."/>
        </authorList>
    </citation>
    <scope>NUCLEOTIDE SEQUENCE [LARGE SCALE GENOMIC DNA]</scope>
    <source>
        <strain evidence="1 2">NSJ-18</strain>
    </source>
</reference>
<organism evidence="1 2">
    <name type="scientific">Romboutsia faecis</name>
    <dbReference type="NCBI Taxonomy" id="2764597"/>
    <lineage>
        <taxon>Bacteria</taxon>
        <taxon>Bacillati</taxon>
        <taxon>Bacillota</taxon>
        <taxon>Clostridia</taxon>
        <taxon>Peptostreptococcales</taxon>
        <taxon>Peptostreptococcaceae</taxon>
        <taxon>Romboutsia</taxon>
    </lineage>
</organism>
<proteinExistence type="predicted"/>
<gene>
    <name evidence="1" type="ORF">H8923_16305</name>
</gene>